<dbReference type="RefSeq" id="WP_219664282.1">
    <property type="nucleotide sequence ID" value="NZ_WTFF01000004.1"/>
</dbReference>
<evidence type="ECO:0000256" key="1">
    <source>
        <dbReference type="ARBA" id="ARBA00006768"/>
    </source>
</evidence>
<dbReference type="PANTHER" id="PTHR11051:SF8">
    <property type="entry name" value="PROTEIN-GLUCOSYLGALACTOSYLHYDROXYLYSINE GLUCOSIDASE"/>
    <property type="match status" value="1"/>
</dbReference>
<dbReference type="Pfam" id="PF03632">
    <property type="entry name" value="Glyco_hydro_65m"/>
    <property type="match status" value="1"/>
</dbReference>
<dbReference type="SUPFAM" id="SSF48208">
    <property type="entry name" value="Six-hairpin glycosidases"/>
    <property type="match status" value="1"/>
</dbReference>
<dbReference type="Proteomes" id="UP000812013">
    <property type="component" value="Unassembled WGS sequence"/>
</dbReference>
<evidence type="ECO:0000313" key="6">
    <source>
        <dbReference type="EMBL" id="MBW5480543.1"/>
    </source>
</evidence>
<dbReference type="PANTHER" id="PTHR11051">
    <property type="entry name" value="GLYCOSYL HYDROLASE-RELATED"/>
    <property type="match status" value="1"/>
</dbReference>
<dbReference type="Gene3D" id="1.50.10.10">
    <property type="match status" value="1"/>
</dbReference>
<dbReference type="InterPro" id="IPR005195">
    <property type="entry name" value="Glyco_hydro_65_M"/>
</dbReference>
<name>A0ABS6YZU7_9ACTN</name>
<dbReference type="InterPro" id="IPR017045">
    <property type="entry name" value="Malt_Pase/Glycosyl_Hdrlase"/>
</dbReference>
<evidence type="ECO:0000259" key="4">
    <source>
        <dbReference type="Pfam" id="PF03632"/>
    </source>
</evidence>
<keyword evidence="3" id="KW-0808">Transferase</keyword>
<keyword evidence="7" id="KW-1185">Reference proteome</keyword>
<sequence length="811" mass="89940">MTASWHWEYPRYDPKTERLVESLCTLGNGRFATRGAAPECTADAVHYPATYLAGCYNRLTSAVAGRTVSNEDLVRLPDWTALRYRCLPDDPNGHDNPDVPDGVPHGDWLTPDHPSLRHCHVSLDLRAGTLTRRMLFHDAEGRRLGVTHTRLVHLGDPHLAAQRTVFRAYGWSGRIEVASVLDGDVANAGVERYHDLAGRHFVEHRAGVDAEGTAWLDCTTSASRVRIGLAVRTSSRPVPTVEQACTAGTATQTSVLPIRRGRPVVVVKTAALFSSLDRPLADPVRRSIEYARHAPAFATLLASHQASWQRIWSEGEVGTDGETGRILRLHAFHVLQTLSPHTAELDAGVPARGLHGEAYRGHVFWDELFVVPYLALHFPVTARALLMYRHRRLPAAREAARRAGAKGAMFPWQSGSSGAEETQRLHLNPRSGRWLPDHSHLQRHVGSAIAWNVWQYGLASGDTAFMHGPGAELLLHTAHFWADYATWDPGLGRYRIRGVLGPDEYHDAYPDAAAPGIDDNAYTNVTAAWVLARALDLYQELPAVRRAELLTHLGCESGDLEGWRDVSHRMYVPFHRDVISQFHGYGDLAELDWETYRARYHDIRRLDRILEAEGDTPNRYQASKQADTLMLGYLLRPAELAGMFARLGHALDDALWDRTVTYYLRRTCHGSTLSSLVHGWVLARQQGPDAWRYCREALLGDITDVQGGTTGEGIHLGAMAGTLDLVERGIVGLDPGTDGLHIDPVPLSEIPGSELSLSYLGHRDIRIRFRPGRLGVSVPPSLLGPVPLVLPGDRRERVAAGQERWFRLPPG</sequence>
<evidence type="ECO:0000256" key="3">
    <source>
        <dbReference type="ARBA" id="ARBA00022679"/>
    </source>
</evidence>
<dbReference type="Gene3D" id="2.70.98.40">
    <property type="entry name" value="Glycoside hydrolase, family 65, N-terminal domain"/>
    <property type="match status" value="1"/>
</dbReference>
<dbReference type="SUPFAM" id="SSF74650">
    <property type="entry name" value="Galactose mutarotase-like"/>
    <property type="match status" value="1"/>
</dbReference>
<protein>
    <submittedName>
        <fullName evidence="6">Glycoside hydrolase family 65 protein</fullName>
    </submittedName>
</protein>
<accession>A0ABS6YZU7</accession>
<dbReference type="InterPro" id="IPR012341">
    <property type="entry name" value="6hp_glycosidase-like_sf"/>
</dbReference>
<dbReference type="GO" id="GO:0016787">
    <property type="term" value="F:hydrolase activity"/>
    <property type="evidence" value="ECO:0007669"/>
    <property type="project" value="UniProtKB-KW"/>
</dbReference>
<dbReference type="PIRSF" id="PIRSF036289">
    <property type="entry name" value="Glycosyl_hydrolase_malt_phosph"/>
    <property type="match status" value="1"/>
</dbReference>
<dbReference type="InterPro" id="IPR008928">
    <property type="entry name" value="6-hairpin_glycosidase_sf"/>
</dbReference>
<comment type="similarity">
    <text evidence="1">Belongs to the glycosyl hydrolase 65 family.</text>
</comment>
<comment type="caution">
    <text evidence="6">The sequence shown here is derived from an EMBL/GenBank/DDBJ whole genome shotgun (WGS) entry which is preliminary data.</text>
</comment>
<proteinExistence type="inferred from homology"/>
<reference evidence="6 7" key="1">
    <citation type="submission" date="2019-12" db="EMBL/GenBank/DDBJ databases">
        <title>Genome sequence of Streptomyces bambusae.</title>
        <authorList>
            <person name="Bansal K."/>
            <person name="Choksket S."/>
            <person name="Korpole S."/>
            <person name="Patil P.B."/>
        </authorList>
    </citation>
    <scope>NUCLEOTIDE SEQUENCE [LARGE SCALE GENOMIC DNA]</scope>
    <source>
        <strain evidence="6 7">SK60</strain>
    </source>
</reference>
<dbReference type="EMBL" id="WTFF01000004">
    <property type="protein sequence ID" value="MBW5480543.1"/>
    <property type="molecule type" value="Genomic_DNA"/>
</dbReference>
<dbReference type="Pfam" id="PF03636">
    <property type="entry name" value="Glyco_hydro_65N"/>
    <property type="match status" value="1"/>
</dbReference>
<dbReference type="InterPro" id="IPR037018">
    <property type="entry name" value="GH65_N"/>
</dbReference>
<feature type="domain" description="Glycoside hydrolase family 65 N-terminal" evidence="5">
    <location>
        <begin position="9"/>
        <end position="275"/>
    </location>
</feature>
<dbReference type="InterPro" id="IPR005196">
    <property type="entry name" value="Glyco_hydro_65_N"/>
</dbReference>
<evidence type="ECO:0000256" key="2">
    <source>
        <dbReference type="ARBA" id="ARBA00022676"/>
    </source>
</evidence>
<dbReference type="InterPro" id="IPR011013">
    <property type="entry name" value="Gal_mutarotase_sf_dom"/>
</dbReference>
<gene>
    <name evidence="6" type="ORF">GPJ59_01155</name>
</gene>
<keyword evidence="6" id="KW-0378">Hydrolase</keyword>
<evidence type="ECO:0000259" key="5">
    <source>
        <dbReference type="Pfam" id="PF03636"/>
    </source>
</evidence>
<evidence type="ECO:0000313" key="7">
    <source>
        <dbReference type="Proteomes" id="UP000812013"/>
    </source>
</evidence>
<organism evidence="6 7">
    <name type="scientific">Streptomyces bambusae</name>
    <dbReference type="NCBI Taxonomy" id="1550616"/>
    <lineage>
        <taxon>Bacteria</taxon>
        <taxon>Bacillati</taxon>
        <taxon>Actinomycetota</taxon>
        <taxon>Actinomycetes</taxon>
        <taxon>Kitasatosporales</taxon>
        <taxon>Streptomycetaceae</taxon>
        <taxon>Streptomyces</taxon>
    </lineage>
</organism>
<keyword evidence="2" id="KW-0328">Glycosyltransferase</keyword>
<feature type="domain" description="Glycoside hydrolase family 65 central catalytic" evidence="4">
    <location>
        <begin position="328"/>
        <end position="723"/>
    </location>
</feature>